<evidence type="ECO:0000313" key="2">
    <source>
        <dbReference type="EMBL" id="GIF61228.1"/>
    </source>
</evidence>
<dbReference type="InterPro" id="IPR006764">
    <property type="entry name" value="SAM_dep_MeTrfase_SAV2177_type"/>
</dbReference>
<dbReference type="RefSeq" id="WP_203708043.1">
    <property type="nucleotide sequence ID" value="NZ_BAAALU010000018.1"/>
</dbReference>
<evidence type="ECO:0000256" key="1">
    <source>
        <dbReference type="SAM" id="MobiDB-lite"/>
    </source>
</evidence>
<feature type="region of interest" description="Disordered" evidence="1">
    <location>
        <begin position="285"/>
        <end position="331"/>
    </location>
</feature>
<feature type="compositionally biased region" description="Low complexity" evidence="1">
    <location>
        <begin position="285"/>
        <end position="305"/>
    </location>
</feature>
<organism evidence="2 3">
    <name type="scientific">Asanoa iriomotensis</name>
    <dbReference type="NCBI Taxonomy" id="234613"/>
    <lineage>
        <taxon>Bacteria</taxon>
        <taxon>Bacillati</taxon>
        <taxon>Actinomycetota</taxon>
        <taxon>Actinomycetes</taxon>
        <taxon>Micromonosporales</taxon>
        <taxon>Micromonosporaceae</taxon>
        <taxon>Asanoa</taxon>
    </lineage>
</organism>
<keyword evidence="3" id="KW-1185">Reference proteome</keyword>
<evidence type="ECO:0000313" key="3">
    <source>
        <dbReference type="Proteomes" id="UP000624325"/>
    </source>
</evidence>
<reference evidence="2 3" key="1">
    <citation type="submission" date="2021-01" db="EMBL/GenBank/DDBJ databases">
        <title>Whole genome shotgun sequence of Asanoa iriomotensis NBRC 100142.</title>
        <authorList>
            <person name="Komaki H."/>
            <person name="Tamura T."/>
        </authorList>
    </citation>
    <scope>NUCLEOTIDE SEQUENCE [LARGE SCALE GENOMIC DNA]</scope>
    <source>
        <strain evidence="2 3">NBRC 100142</strain>
    </source>
</reference>
<name>A0ABQ4CEN6_9ACTN</name>
<sequence length="331" mass="35412">MAGAETAGWTPPDIDLSRPNAARMYDFFLGGAHNFDADRRAALAVLEVAPQVRDAAWANRRFLRRAVQYALDQGIRQFLDLGSGIPTRGNVHDIVQVAHPDGRVLYVDADPVVVKHAQVLLNDVGGAEVIEADLRDPAGILGHDLTRRLIDFREPVTVLLVSVLHFVSGAVDELAAVLDELMRPAAPGSLLVISHASPTTTTDATETVTELYARTPTPLHLRSAHDIRALFGNLDLITPDPQLAQPAGLVPVDAWRPDPTEQQQLPASANSPFLAGFLAGVGRNPRPAAADTAATAGSAANTPGTPLRPRNDARFPDRQRARTGAPVAARR</sequence>
<feature type="compositionally biased region" description="Basic and acidic residues" evidence="1">
    <location>
        <begin position="309"/>
        <end position="320"/>
    </location>
</feature>
<protein>
    <recommendedName>
        <fullName evidence="4">S-adenosyl methyltransferase</fullName>
    </recommendedName>
</protein>
<proteinExistence type="predicted"/>
<dbReference type="Gene3D" id="3.40.50.150">
    <property type="entry name" value="Vaccinia Virus protein VP39"/>
    <property type="match status" value="1"/>
</dbReference>
<dbReference type="InterPro" id="IPR029063">
    <property type="entry name" value="SAM-dependent_MTases_sf"/>
</dbReference>
<comment type="caution">
    <text evidence="2">The sequence shown here is derived from an EMBL/GenBank/DDBJ whole genome shotgun (WGS) entry which is preliminary data.</text>
</comment>
<dbReference type="EMBL" id="BONC01000094">
    <property type="protein sequence ID" value="GIF61228.1"/>
    <property type="molecule type" value="Genomic_DNA"/>
</dbReference>
<dbReference type="SUPFAM" id="SSF53335">
    <property type="entry name" value="S-adenosyl-L-methionine-dependent methyltransferases"/>
    <property type="match status" value="1"/>
</dbReference>
<dbReference type="Pfam" id="PF04672">
    <property type="entry name" value="Methyltransf_19"/>
    <property type="match status" value="1"/>
</dbReference>
<dbReference type="Proteomes" id="UP000624325">
    <property type="component" value="Unassembled WGS sequence"/>
</dbReference>
<accession>A0ABQ4CEN6</accession>
<dbReference type="CDD" id="cd02440">
    <property type="entry name" value="AdoMet_MTases"/>
    <property type="match status" value="1"/>
</dbReference>
<evidence type="ECO:0008006" key="4">
    <source>
        <dbReference type="Google" id="ProtNLM"/>
    </source>
</evidence>
<gene>
    <name evidence="2" type="ORF">Air01nite_73230</name>
</gene>